<evidence type="ECO:0000313" key="1">
    <source>
        <dbReference type="EMBL" id="KIK43739.1"/>
    </source>
</evidence>
<sequence length="302" mass="34580">MKGHRNEVDEAMQSLIGRNLHQELRLSRAHADDYAHCEYDDGYIIFDRHDNNKEVWRYARDFQDSEIPEEFKPDDAMIKALREAAEHHPSPTNRRHFRPWALLHVPEFTRAFRLLYPTLLSAGVNHAYLWDVPTSRLVETISNIQAPNKDGTLGPLSYVEVNDQYAFFCGSNQLRIFARDGGALVYHLCMKNLQFATWDVHPGNGYDQCPSSLFQPQRLQEAYHVSSISQTHVSSSGKDIAVLTTPGIFIWIPGFERLFHRETTLTDTATFLNFNASRDDGGRDISVYLALGESNEKPRSQP</sequence>
<gene>
    <name evidence="1" type="ORF">CY34DRAFT_11515</name>
</gene>
<name>A0A0D0B143_9AGAM</name>
<dbReference type="InParanoid" id="A0A0D0B143"/>
<dbReference type="OrthoDB" id="550575at2759"/>
<dbReference type="EMBL" id="KN835205">
    <property type="protein sequence ID" value="KIK43739.1"/>
    <property type="molecule type" value="Genomic_DNA"/>
</dbReference>
<protein>
    <submittedName>
        <fullName evidence="1">Uncharacterized protein</fullName>
    </submittedName>
</protein>
<dbReference type="Proteomes" id="UP000054485">
    <property type="component" value="Unassembled WGS sequence"/>
</dbReference>
<reference evidence="1 2" key="1">
    <citation type="submission" date="2014-04" db="EMBL/GenBank/DDBJ databases">
        <authorList>
            <consortium name="DOE Joint Genome Institute"/>
            <person name="Kuo A."/>
            <person name="Ruytinx J."/>
            <person name="Rineau F."/>
            <person name="Colpaert J."/>
            <person name="Kohler A."/>
            <person name="Nagy L.G."/>
            <person name="Floudas D."/>
            <person name="Copeland A."/>
            <person name="Barry K.W."/>
            <person name="Cichocki N."/>
            <person name="Veneault-Fourrey C."/>
            <person name="LaButti K."/>
            <person name="Lindquist E.A."/>
            <person name="Lipzen A."/>
            <person name="Lundell T."/>
            <person name="Morin E."/>
            <person name="Murat C."/>
            <person name="Sun H."/>
            <person name="Tunlid A."/>
            <person name="Henrissat B."/>
            <person name="Grigoriev I.V."/>
            <person name="Hibbett D.S."/>
            <person name="Martin F."/>
            <person name="Nordberg H.P."/>
            <person name="Cantor M.N."/>
            <person name="Hua S.X."/>
        </authorList>
    </citation>
    <scope>NUCLEOTIDE SEQUENCE [LARGE SCALE GENOMIC DNA]</scope>
    <source>
        <strain evidence="1 2">UH-Slu-Lm8-n1</strain>
    </source>
</reference>
<keyword evidence="2" id="KW-1185">Reference proteome</keyword>
<organism evidence="1 2">
    <name type="scientific">Suillus luteus UH-Slu-Lm8-n1</name>
    <dbReference type="NCBI Taxonomy" id="930992"/>
    <lineage>
        <taxon>Eukaryota</taxon>
        <taxon>Fungi</taxon>
        <taxon>Dikarya</taxon>
        <taxon>Basidiomycota</taxon>
        <taxon>Agaricomycotina</taxon>
        <taxon>Agaricomycetes</taxon>
        <taxon>Agaricomycetidae</taxon>
        <taxon>Boletales</taxon>
        <taxon>Suillineae</taxon>
        <taxon>Suillaceae</taxon>
        <taxon>Suillus</taxon>
    </lineage>
</organism>
<reference evidence="2" key="2">
    <citation type="submission" date="2015-01" db="EMBL/GenBank/DDBJ databases">
        <title>Evolutionary Origins and Diversification of the Mycorrhizal Mutualists.</title>
        <authorList>
            <consortium name="DOE Joint Genome Institute"/>
            <consortium name="Mycorrhizal Genomics Consortium"/>
            <person name="Kohler A."/>
            <person name="Kuo A."/>
            <person name="Nagy L.G."/>
            <person name="Floudas D."/>
            <person name="Copeland A."/>
            <person name="Barry K.W."/>
            <person name="Cichocki N."/>
            <person name="Veneault-Fourrey C."/>
            <person name="LaButti K."/>
            <person name="Lindquist E.A."/>
            <person name="Lipzen A."/>
            <person name="Lundell T."/>
            <person name="Morin E."/>
            <person name="Murat C."/>
            <person name="Riley R."/>
            <person name="Ohm R."/>
            <person name="Sun H."/>
            <person name="Tunlid A."/>
            <person name="Henrissat B."/>
            <person name="Grigoriev I.V."/>
            <person name="Hibbett D.S."/>
            <person name="Martin F."/>
        </authorList>
    </citation>
    <scope>NUCLEOTIDE SEQUENCE [LARGE SCALE GENOMIC DNA]</scope>
    <source>
        <strain evidence="2">UH-Slu-Lm8-n1</strain>
    </source>
</reference>
<accession>A0A0D0B143</accession>
<evidence type="ECO:0000313" key="2">
    <source>
        <dbReference type="Proteomes" id="UP000054485"/>
    </source>
</evidence>
<dbReference type="AlphaFoldDB" id="A0A0D0B143"/>
<proteinExistence type="predicted"/>
<dbReference type="HOGENOM" id="CLU_921894_0_0_1"/>
<dbReference type="STRING" id="930992.A0A0D0B143"/>